<dbReference type="Gene3D" id="1.25.40.10">
    <property type="entry name" value="Tetratricopeptide repeat domain"/>
    <property type="match status" value="1"/>
</dbReference>
<dbReference type="Proteomes" id="UP001566476">
    <property type="component" value="Unassembled WGS sequence"/>
</dbReference>
<evidence type="ECO:0000313" key="2">
    <source>
        <dbReference type="EMBL" id="MEZ0493705.1"/>
    </source>
</evidence>
<dbReference type="InterPro" id="IPR029044">
    <property type="entry name" value="Nucleotide-diphossugar_trans"/>
</dbReference>
<keyword evidence="3" id="KW-1185">Reference proteome</keyword>
<dbReference type="PANTHER" id="PTHR22916">
    <property type="entry name" value="GLYCOSYLTRANSFERASE"/>
    <property type="match status" value="1"/>
</dbReference>
<name>A0ABV4I6P8_9ACTN</name>
<dbReference type="SUPFAM" id="SSF48452">
    <property type="entry name" value="TPR-like"/>
    <property type="match status" value="1"/>
</dbReference>
<protein>
    <submittedName>
        <fullName evidence="2">Glycosyltransferase</fullName>
        <ecNumber evidence="2">2.4.-.-</ecNumber>
    </submittedName>
</protein>
<dbReference type="Pfam" id="PF00535">
    <property type="entry name" value="Glycos_transf_2"/>
    <property type="match status" value="1"/>
</dbReference>
<dbReference type="InterPro" id="IPR011990">
    <property type="entry name" value="TPR-like_helical_dom_sf"/>
</dbReference>
<accession>A0ABV4I6P8</accession>
<evidence type="ECO:0000313" key="3">
    <source>
        <dbReference type="Proteomes" id="UP001566476"/>
    </source>
</evidence>
<comment type="caution">
    <text evidence="2">The sequence shown here is derived from an EMBL/GenBank/DDBJ whole genome shotgun (WGS) entry which is preliminary data.</text>
</comment>
<dbReference type="Gene3D" id="3.90.550.10">
    <property type="entry name" value="Spore Coat Polysaccharide Biosynthesis Protein SpsA, Chain A"/>
    <property type="match status" value="1"/>
</dbReference>
<dbReference type="InterPro" id="IPR001173">
    <property type="entry name" value="Glyco_trans_2-like"/>
</dbReference>
<keyword evidence="2" id="KW-0808">Transferase</keyword>
<gene>
    <name evidence="2" type="ORF">AB2L28_15815</name>
</gene>
<proteinExistence type="predicted"/>
<dbReference type="PANTHER" id="PTHR22916:SF3">
    <property type="entry name" value="UDP-GLCNAC:BETAGAL BETA-1,3-N-ACETYLGLUCOSAMINYLTRANSFERASE-LIKE PROTEIN 1"/>
    <property type="match status" value="1"/>
</dbReference>
<reference evidence="2 3" key="1">
    <citation type="submission" date="2024-07" db="EMBL/GenBank/DDBJ databases">
        <authorList>
            <person name="Thanompreechachai J."/>
            <person name="Duangmal K."/>
        </authorList>
    </citation>
    <scope>NUCLEOTIDE SEQUENCE [LARGE SCALE GENOMIC DNA]</scope>
    <source>
        <strain evidence="2 3">TBRC 1896</strain>
    </source>
</reference>
<dbReference type="EMBL" id="JBGGTQ010000007">
    <property type="protein sequence ID" value="MEZ0493705.1"/>
    <property type="molecule type" value="Genomic_DNA"/>
</dbReference>
<evidence type="ECO:0000259" key="1">
    <source>
        <dbReference type="Pfam" id="PF00535"/>
    </source>
</evidence>
<dbReference type="RefSeq" id="WP_370719941.1">
    <property type="nucleotide sequence ID" value="NZ_JBGGTQ010000007.1"/>
</dbReference>
<dbReference type="EC" id="2.4.-.-" evidence="2"/>
<dbReference type="SUPFAM" id="SSF53448">
    <property type="entry name" value="Nucleotide-diphospho-sugar transferases"/>
    <property type="match status" value="1"/>
</dbReference>
<organism evidence="2 3">
    <name type="scientific">Kineococcus mangrovi</name>
    <dbReference type="NCBI Taxonomy" id="1660183"/>
    <lineage>
        <taxon>Bacteria</taxon>
        <taxon>Bacillati</taxon>
        <taxon>Actinomycetota</taxon>
        <taxon>Actinomycetes</taxon>
        <taxon>Kineosporiales</taxon>
        <taxon>Kineosporiaceae</taxon>
        <taxon>Kineococcus</taxon>
    </lineage>
</organism>
<feature type="domain" description="Glycosyltransferase 2-like" evidence="1">
    <location>
        <begin position="158"/>
        <end position="324"/>
    </location>
</feature>
<dbReference type="GO" id="GO:0016757">
    <property type="term" value="F:glycosyltransferase activity"/>
    <property type="evidence" value="ECO:0007669"/>
    <property type="project" value="UniProtKB-KW"/>
</dbReference>
<sequence>MTGTTVPPEATVLVIGAGAEGVHEPLGRALANARAAGWDFLGVDPSVAAAARLKGSPGDVVTWMLSAFVPQLVLVTDDVDPGGELPAGTDVLAVTSMQLVHALARVLGVPPTTWRTGQEVGADQITEPDDDSVRGLQQKLLGLRAGGLQVVEHTPRASIVIACHNLDSYAHEVMRSSLDQTFDDYEVVVVDDGSTDRTAEILRSYATNPKVRVVTQPNIGGTGRMDLVQNRLIRESRGEFVAWVGGDDVNTPRRLEVQVQAFDDDPGLDVCHAGAHFIDELGRVTGRGFRPPVPYDDLSMLRQIIHTNLVGAPSVMIRRSALERHGLFEQGLASDYHFWLKTAGILRYRYLPHVLVHYRRHSQSLSTSASGVERTVRDSMRLRSLVLAARPLVDFFPELRGGQHVRAEAEASIALGNALLQLDAQLALQAYDTALGHGSADAFHNAAIAHVFAGQADQALACARTAASLDPTCAALQEAWSGRGESQVALRQPRGHLLPAVQEARRLLGGSARRWDGTTLQTRRAYLAFAPGREDLARAALQIWSTRTHSTNPLRWILPARPGQAQDAFADLVSLAAGLSLDDAADITIEEVEDLSMLPPQEDQANVLPDTERRLVGSLSSEADLGVFTRWVGECQMDLARRGFESWLPA</sequence>
<keyword evidence="2" id="KW-0328">Glycosyltransferase</keyword>